<sequence>MPAPSDRTDKTKERDVEISVRDSFPASDPSSATSTQGSRAVPFDEGDAQTPRIQDPVTLYRRFPDPETAKLAMETLVRRVPLDPDCTTLAGNELRLHVPRADAARIEGLLQAA</sequence>
<evidence type="ECO:0000256" key="1">
    <source>
        <dbReference type="SAM" id="MobiDB-lite"/>
    </source>
</evidence>
<dbReference type="RefSeq" id="WP_168032282.1">
    <property type="nucleotide sequence ID" value="NZ_JAAVNE010000025.1"/>
</dbReference>
<gene>
    <name evidence="2" type="ORF">HEQ75_15735</name>
</gene>
<reference evidence="2 3" key="1">
    <citation type="submission" date="2020-03" db="EMBL/GenBank/DDBJ databases">
        <title>Roseomonas selenitidurans sp. nov. isolated from urban soil.</title>
        <authorList>
            <person name="Liu H."/>
        </authorList>
    </citation>
    <scope>NUCLEOTIDE SEQUENCE [LARGE SCALE GENOMIC DNA]</scope>
    <source>
        <strain evidence="2 3">BU-1</strain>
    </source>
</reference>
<accession>A0ABX1E539</accession>
<dbReference type="EMBL" id="JAAVNE010000025">
    <property type="protein sequence ID" value="NKC32314.1"/>
    <property type="molecule type" value="Genomic_DNA"/>
</dbReference>
<keyword evidence="3" id="KW-1185">Reference proteome</keyword>
<evidence type="ECO:0000313" key="3">
    <source>
        <dbReference type="Proteomes" id="UP000787635"/>
    </source>
</evidence>
<organism evidence="2 3">
    <name type="scientific">Falsiroseomonas selenitidurans</name>
    <dbReference type="NCBI Taxonomy" id="2716335"/>
    <lineage>
        <taxon>Bacteria</taxon>
        <taxon>Pseudomonadati</taxon>
        <taxon>Pseudomonadota</taxon>
        <taxon>Alphaproteobacteria</taxon>
        <taxon>Acetobacterales</taxon>
        <taxon>Roseomonadaceae</taxon>
        <taxon>Falsiroseomonas</taxon>
    </lineage>
</organism>
<proteinExistence type="predicted"/>
<feature type="compositionally biased region" description="Polar residues" evidence="1">
    <location>
        <begin position="28"/>
        <end position="38"/>
    </location>
</feature>
<dbReference type="Proteomes" id="UP000787635">
    <property type="component" value="Unassembled WGS sequence"/>
</dbReference>
<name>A0ABX1E539_9PROT</name>
<evidence type="ECO:0000313" key="2">
    <source>
        <dbReference type="EMBL" id="NKC32314.1"/>
    </source>
</evidence>
<protein>
    <submittedName>
        <fullName evidence="2">Uncharacterized protein</fullName>
    </submittedName>
</protein>
<feature type="region of interest" description="Disordered" evidence="1">
    <location>
        <begin position="1"/>
        <end position="54"/>
    </location>
</feature>
<feature type="compositionally biased region" description="Basic and acidic residues" evidence="1">
    <location>
        <begin position="1"/>
        <end position="20"/>
    </location>
</feature>
<comment type="caution">
    <text evidence="2">The sequence shown here is derived from an EMBL/GenBank/DDBJ whole genome shotgun (WGS) entry which is preliminary data.</text>
</comment>